<feature type="transmembrane region" description="Helical" evidence="6">
    <location>
        <begin position="47"/>
        <end position="67"/>
    </location>
</feature>
<feature type="transmembrane region" description="Helical" evidence="6">
    <location>
        <begin position="267"/>
        <end position="288"/>
    </location>
</feature>
<dbReference type="EMBL" id="JAGGKP010000008">
    <property type="protein sequence ID" value="MBP1937897.1"/>
    <property type="molecule type" value="Genomic_DNA"/>
</dbReference>
<evidence type="ECO:0000313" key="8">
    <source>
        <dbReference type="EMBL" id="MBP1937897.1"/>
    </source>
</evidence>
<evidence type="ECO:0000256" key="5">
    <source>
        <dbReference type="ARBA" id="ARBA00023136"/>
    </source>
</evidence>
<feature type="transmembrane region" description="Helical" evidence="6">
    <location>
        <begin position="358"/>
        <end position="383"/>
    </location>
</feature>
<dbReference type="InterPro" id="IPR020846">
    <property type="entry name" value="MFS_dom"/>
</dbReference>
<dbReference type="InterPro" id="IPR050495">
    <property type="entry name" value="ATG22/LtaA_families"/>
</dbReference>
<feature type="transmembrane region" description="Helical" evidence="6">
    <location>
        <begin position="145"/>
        <end position="166"/>
    </location>
</feature>
<evidence type="ECO:0000256" key="2">
    <source>
        <dbReference type="ARBA" id="ARBA00022448"/>
    </source>
</evidence>
<sequence>MNAKQARSWVMYDWANSAFATTMLAAVLPVYYQNVAASNLPDYLATSYWAFTQTAAMILVALLSPFLGAIADSSQRKSAFLKMSAIIGVIACAFMTLVGSGNYIAASLLFIVASLGFSGGNTFYDAMLPDIAAPHERDVLSANGYMYGYIGGGILLAINIAMIQLWDKIGFASETAATQAVFLTVAVWWMLFSIPIFRNIPDPARREKRSVSFYAKDGFSRVGQSIRHLKKYPELLKYMIAFLFFNDGISTIISMATIYGAEIGIGMTHLIVALLITQFVGIPFTYLFGKIAKRIGAKKGLYLSLTFYVVIVIFGYFMQSALHFYILAFMVGIVQGGSQALARSIYSQMVPPARTTEFFGFLSLSSKVSSAAGPAVFGVVAAIAGSSRLAILSVIMFFVVGIILLRFVNIEKGVREAKFDISEFHGTGGTPSNTASV</sequence>
<dbReference type="InterPro" id="IPR024671">
    <property type="entry name" value="Atg22-like"/>
</dbReference>
<dbReference type="RefSeq" id="WP_209851372.1">
    <property type="nucleotide sequence ID" value="NZ_CBCRVE010000009.1"/>
</dbReference>
<feature type="domain" description="Major facilitator superfamily (MFS) profile" evidence="7">
    <location>
        <begin position="1"/>
        <end position="413"/>
    </location>
</feature>
<keyword evidence="9" id="KW-1185">Reference proteome</keyword>
<feature type="transmembrane region" description="Helical" evidence="6">
    <location>
        <begin position="235"/>
        <end position="261"/>
    </location>
</feature>
<keyword evidence="3 6" id="KW-0812">Transmembrane</keyword>
<dbReference type="InterPro" id="IPR036259">
    <property type="entry name" value="MFS_trans_sf"/>
</dbReference>
<comment type="subcellular location">
    <subcellularLocation>
        <location evidence="1">Cell membrane</location>
        <topology evidence="1">Multi-pass membrane protein</topology>
    </subcellularLocation>
</comment>
<dbReference type="PANTHER" id="PTHR23519">
    <property type="entry name" value="AUTOPHAGY-RELATED PROTEIN 22"/>
    <property type="match status" value="1"/>
</dbReference>
<evidence type="ECO:0000313" key="9">
    <source>
        <dbReference type="Proteomes" id="UP001519273"/>
    </source>
</evidence>
<dbReference type="Proteomes" id="UP001519273">
    <property type="component" value="Unassembled WGS sequence"/>
</dbReference>
<evidence type="ECO:0000256" key="3">
    <source>
        <dbReference type="ARBA" id="ARBA00022692"/>
    </source>
</evidence>
<dbReference type="PANTHER" id="PTHR23519:SF1">
    <property type="entry name" value="AUTOPHAGY-RELATED PROTEIN 22"/>
    <property type="match status" value="1"/>
</dbReference>
<dbReference type="Pfam" id="PF11700">
    <property type="entry name" value="ATG22"/>
    <property type="match status" value="1"/>
</dbReference>
<name>A0ABS4H6P0_9BACL</name>
<organism evidence="8 9">
    <name type="scientific">Paenibacillus sediminis</name>
    <dbReference type="NCBI Taxonomy" id="664909"/>
    <lineage>
        <taxon>Bacteria</taxon>
        <taxon>Bacillati</taxon>
        <taxon>Bacillota</taxon>
        <taxon>Bacilli</taxon>
        <taxon>Bacillales</taxon>
        <taxon>Paenibacillaceae</taxon>
        <taxon>Paenibacillus</taxon>
    </lineage>
</organism>
<feature type="transmembrane region" description="Helical" evidence="6">
    <location>
        <begin position="79"/>
        <end position="97"/>
    </location>
</feature>
<dbReference type="Gene3D" id="1.20.1250.20">
    <property type="entry name" value="MFS general substrate transporter like domains"/>
    <property type="match status" value="1"/>
</dbReference>
<dbReference type="PROSITE" id="PS50850">
    <property type="entry name" value="MFS"/>
    <property type="match status" value="1"/>
</dbReference>
<feature type="transmembrane region" description="Helical" evidence="6">
    <location>
        <begin position="324"/>
        <end position="346"/>
    </location>
</feature>
<protein>
    <submittedName>
        <fullName evidence="8">UMF1 family MFS transporter</fullName>
    </submittedName>
</protein>
<evidence type="ECO:0000256" key="1">
    <source>
        <dbReference type="ARBA" id="ARBA00004651"/>
    </source>
</evidence>
<keyword evidence="5 6" id="KW-0472">Membrane</keyword>
<keyword evidence="4 6" id="KW-1133">Transmembrane helix</keyword>
<comment type="caution">
    <text evidence="8">The sequence shown here is derived from an EMBL/GenBank/DDBJ whole genome shotgun (WGS) entry which is preliminary data.</text>
</comment>
<accession>A0ABS4H6P0</accession>
<keyword evidence="2" id="KW-0813">Transport</keyword>
<feature type="transmembrane region" description="Helical" evidence="6">
    <location>
        <begin position="300"/>
        <end position="318"/>
    </location>
</feature>
<proteinExistence type="predicted"/>
<evidence type="ECO:0000259" key="7">
    <source>
        <dbReference type="PROSITE" id="PS50850"/>
    </source>
</evidence>
<reference evidence="8 9" key="1">
    <citation type="submission" date="2021-03" db="EMBL/GenBank/DDBJ databases">
        <title>Genomic Encyclopedia of Type Strains, Phase IV (KMG-IV): sequencing the most valuable type-strain genomes for metagenomic binning, comparative biology and taxonomic classification.</title>
        <authorList>
            <person name="Goeker M."/>
        </authorList>
    </citation>
    <scope>NUCLEOTIDE SEQUENCE [LARGE SCALE GENOMIC DNA]</scope>
    <source>
        <strain evidence="8 9">DSM 23491</strain>
    </source>
</reference>
<gene>
    <name evidence="8" type="ORF">J2Z20_002814</name>
</gene>
<evidence type="ECO:0000256" key="6">
    <source>
        <dbReference type="SAM" id="Phobius"/>
    </source>
</evidence>
<feature type="transmembrane region" description="Helical" evidence="6">
    <location>
        <begin position="12"/>
        <end position="32"/>
    </location>
</feature>
<feature type="transmembrane region" description="Helical" evidence="6">
    <location>
        <begin position="178"/>
        <end position="200"/>
    </location>
</feature>
<feature type="transmembrane region" description="Helical" evidence="6">
    <location>
        <begin position="389"/>
        <end position="408"/>
    </location>
</feature>
<evidence type="ECO:0000256" key="4">
    <source>
        <dbReference type="ARBA" id="ARBA00022989"/>
    </source>
</evidence>
<dbReference type="SUPFAM" id="SSF103473">
    <property type="entry name" value="MFS general substrate transporter"/>
    <property type="match status" value="1"/>
</dbReference>
<feature type="transmembrane region" description="Helical" evidence="6">
    <location>
        <begin position="103"/>
        <end position="124"/>
    </location>
</feature>